<dbReference type="PROSITE" id="PS51257">
    <property type="entry name" value="PROKAR_LIPOPROTEIN"/>
    <property type="match status" value="1"/>
</dbReference>
<evidence type="ECO:0000313" key="2">
    <source>
        <dbReference type="EMBL" id="TWV96838.1"/>
    </source>
</evidence>
<name>A0A5C6LPC8_9BACT</name>
<organism evidence="2 3">
    <name type="scientific">Chitinophaga pinensis</name>
    <dbReference type="NCBI Taxonomy" id="79329"/>
    <lineage>
        <taxon>Bacteria</taxon>
        <taxon>Pseudomonadati</taxon>
        <taxon>Bacteroidota</taxon>
        <taxon>Chitinophagia</taxon>
        <taxon>Chitinophagales</taxon>
        <taxon>Chitinophagaceae</taxon>
        <taxon>Chitinophaga</taxon>
    </lineage>
</organism>
<dbReference type="InterPro" id="IPR033985">
    <property type="entry name" value="SusD-like_N"/>
</dbReference>
<reference evidence="2 3" key="1">
    <citation type="submission" date="2019-08" db="EMBL/GenBank/DDBJ databases">
        <title>Whole genome sequencing of chitin degrading bacteria Chitinophaga pinensis YS16.</title>
        <authorList>
            <person name="Singh R.P."/>
            <person name="Manchanda G."/>
            <person name="Maurya I.K."/>
            <person name="Joshi N.K."/>
            <person name="Srivastava A.K."/>
        </authorList>
    </citation>
    <scope>NUCLEOTIDE SEQUENCE [LARGE SCALE GENOMIC DNA]</scope>
    <source>
        <strain evidence="2 3">YS-16</strain>
    </source>
</reference>
<dbReference type="Proteomes" id="UP000318815">
    <property type="component" value="Unassembled WGS sequence"/>
</dbReference>
<dbReference type="AlphaFoldDB" id="A0A5C6LPC8"/>
<sequence>MYKYLFFLFMYLFLQACTKKLDLKPDESRLIPETLEDLQALLDNTDANNNNIPAYTEAGADNYYITDVRFNSLSTNGQRNAYIWGNEIFTATDLTLDWGGYTRINYSNLVLETLTGINTTPGTKAYNNVKGSALFLRALSFYTMAELFTKPYDSSGASSDPGLPLRTTADAQQVFPRASLRATYEMILMIWRRPLSYCLIHPCINPALSCGRLCFIEQNLSWPG</sequence>
<feature type="domain" description="SusD-like N-terminal" evidence="1">
    <location>
        <begin position="21"/>
        <end position="188"/>
    </location>
</feature>
<dbReference type="EMBL" id="VOHS01000032">
    <property type="protein sequence ID" value="TWV96838.1"/>
    <property type="molecule type" value="Genomic_DNA"/>
</dbReference>
<dbReference type="Pfam" id="PF14322">
    <property type="entry name" value="SusD-like_3"/>
    <property type="match status" value="1"/>
</dbReference>
<evidence type="ECO:0000259" key="1">
    <source>
        <dbReference type="Pfam" id="PF14322"/>
    </source>
</evidence>
<keyword evidence="3" id="KW-1185">Reference proteome</keyword>
<dbReference type="SUPFAM" id="SSF48452">
    <property type="entry name" value="TPR-like"/>
    <property type="match status" value="1"/>
</dbReference>
<accession>A0A5C6LPC8</accession>
<dbReference type="OrthoDB" id="653598at2"/>
<proteinExistence type="predicted"/>
<dbReference type="InterPro" id="IPR011990">
    <property type="entry name" value="TPR-like_helical_dom_sf"/>
</dbReference>
<evidence type="ECO:0000313" key="3">
    <source>
        <dbReference type="Proteomes" id="UP000318815"/>
    </source>
</evidence>
<protein>
    <submittedName>
        <fullName evidence="2">RagB/SusD family nutrient uptake outer membrane protein</fullName>
    </submittedName>
</protein>
<comment type="caution">
    <text evidence="2">The sequence shown here is derived from an EMBL/GenBank/DDBJ whole genome shotgun (WGS) entry which is preliminary data.</text>
</comment>
<gene>
    <name evidence="2" type="ORF">FEF09_22925</name>
</gene>
<dbReference type="RefSeq" id="WP_146307270.1">
    <property type="nucleotide sequence ID" value="NZ_VOHS01000032.1"/>
</dbReference>
<dbReference type="Gene3D" id="1.25.40.390">
    <property type="match status" value="1"/>
</dbReference>